<protein>
    <submittedName>
        <fullName evidence="2">Beta-lactamase</fullName>
    </submittedName>
</protein>
<dbReference type="InterPro" id="IPR001466">
    <property type="entry name" value="Beta-lactam-related"/>
</dbReference>
<evidence type="ECO:0000313" key="3">
    <source>
        <dbReference type="Proteomes" id="UP000030377"/>
    </source>
</evidence>
<dbReference type="SUPFAM" id="SSF56601">
    <property type="entry name" value="beta-lactamase/transpeptidase-like"/>
    <property type="match status" value="1"/>
</dbReference>
<dbReference type="PANTHER" id="PTHR43283:SF7">
    <property type="entry name" value="BETA-LACTAMASE-RELATED DOMAIN-CONTAINING PROTEIN"/>
    <property type="match status" value="1"/>
</dbReference>
<dbReference type="STRING" id="375.BKD09_RS27325"/>
<dbReference type="InterPro" id="IPR050789">
    <property type="entry name" value="Diverse_Enzym_Activities"/>
</dbReference>
<dbReference type="eggNOG" id="COG1680">
    <property type="taxonomic scope" value="Bacteria"/>
</dbReference>
<dbReference type="InterPro" id="IPR012338">
    <property type="entry name" value="Beta-lactam/transpept-like"/>
</dbReference>
<dbReference type="Pfam" id="PF00144">
    <property type="entry name" value="Beta-lactamase"/>
    <property type="match status" value="1"/>
</dbReference>
<name>A0A0A3XNQ9_BRAJP</name>
<accession>A0A0A3XNQ9</accession>
<dbReference type="Proteomes" id="UP000030377">
    <property type="component" value="Unassembled WGS sequence"/>
</dbReference>
<comment type="caution">
    <text evidence="2">The sequence shown here is derived from an EMBL/GenBank/DDBJ whole genome shotgun (WGS) entry which is preliminary data.</text>
</comment>
<evidence type="ECO:0000259" key="1">
    <source>
        <dbReference type="Pfam" id="PF00144"/>
    </source>
</evidence>
<reference evidence="2 3" key="1">
    <citation type="submission" date="2014-09" db="EMBL/GenBank/DDBJ databases">
        <title>Draft genome of Bradyrhizobium japonicum Is-34.</title>
        <authorList>
            <person name="Tsurumaru H."/>
            <person name="Yamakawa T."/>
            <person name="Hashimoto S."/>
            <person name="Okizaki K."/>
            <person name="Kanesaki Y."/>
            <person name="Yoshikawa H."/>
            <person name="Yajima S."/>
        </authorList>
    </citation>
    <scope>NUCLEOTIDE SEQUENCE [LARGE SCALE GENOMIC DNA]</scope>
    <source>
        <strain evidence="2 3">Is-34</strain>
    </source>
</reference>
<sequence length="398" mass="43992">MRPTDIMRGSPPAPEAQVTRANWRSFPAIRWGFTHTREVLPTAEVRRSAHPTPMASAPRELKKLGFTAPDGKPTTVEATLRETFGDALLVMHRGTLIHEWYGDGMSATTPHLICSISKSVAGTLGGALAARGLLDPEARVVRYVPELESSVYGSCTVRNVLDMAVAIKFEEDYEDPAGDVARYRFSSGWDVPPPGVEPGHQRAYLTTLRGTGKPHGKVFHYVSTNTEVLGWVYERACGMPYHRILSDYLWQPMGAEEDGSLTLDSHGMGRIAGGLSVTARDLLRFGEMIRCRGVVEGRQVVPGWWIDDIHENGDPQGWKDGDLADIFPGARYRSKWYTIDPSRNDLAGIGIHGQWLYIDAATDTVIVKLATQPKAMDVPLDHRWLAAFRAITAHLAPR</sequence>
<gene>
    <name evidence="2" type="ORF">MA20_29545</name>
</gene>
<proteinExistence type="predicted"/>
<dbReference type="AlphaFoldDB" id="A0A0A3XNQ9"/>
<dbReference type="RefSeq" id="WP_028158893.1">
    <property type="nucleotide sequence ID" value="NZ_JANUDC010000001.1"/>
</dbReference>
<evidence type="ECO:0000313" key="2">
    <source>
        <dbReference type="EMBL" id="KGT75990.1"/>
    </source>
</evidence>
<feature type="domain" description="Beta-lactamase-related" evidence="1">
    <location>
        <begin position="79"/>
        <end position="383"/>
    </location>
</feature>
<dbReference type="PANTHER" id="PTHR43283">
    <property type="entry name" value="BETA-LACTAMASE-RELATED"/>
    <property type="match status" value="1"/>
</dbReference>
<dbReference type="Gene3D" id="3.40.710.10">
    <property type="entry name" value="DD-peptidase/beta-lactamase superfamily"/>
    <property type="match status" value="1"/>
</dbReference>
<dbReference type="EMBL" id="JRPN01000021">
    <property type="protein sequence ID" value="KGT75990.1"/>
    <property type="molecule type" value="Genomic_DNA"/>
</dbReference>
<organism evidence="2 3">
    <name type="scientific">Bradyrhizobium japonicum</name>
    <dbReference type="NCBI Taxonomy" id="375"/>
    <lineage>
        <taxon>Bacteria</taxon>
        <taxon>Pseudomonadati</taxon>
        <taxon>Pseudomonadota</taxon>
        <taxon>Alphaproteobacteria</taxon>
        <taxon>Hyphomicrobiales</taxon>
        <taxon>Nitrobacteraceae</taxon>
        <taxon>Bradyrhizobium</taxon>
    </lineage>
</organism>